<name>A0ABS1REJ2_9RHOB</name>
<feature type="domain" description="Mannitol dehydrogenase C-terminal" evidence="3">
    <location>
        <begin position="276"/>
        <end position="464"/>
    </location>
</feature>
<accession>A0ABS1REJ2</accession>
<evidence type="ECO:0000313" key="4">
    <source>
        <dbReference type="EMBL" id="MBL3577970.1"/>
    </source>
</evidence>
<dbReference type="InterPro" id="IPR036291">
    <property type="entry name" value="NAD(P)-bd_dom_sf"/>
</dbReference>
<evidence type="ECO:0000259" key="2">
    <source>
        <dbReference type="Pfam" id="PF01232"/>
    </source>
</evidence>
<evidence type="ECO:0000259" key="3">
    <source>
        <dbReference type="Pfam" id="PF08125"/>
    </source>
</evidence>
<dbReference type="InterPro" id="IPR000669">
    <property type="entry name" value="Mannitol_DH"/>
</dbReference>
<dbReference type="PANTHER" id="PTHR43362">
    <property type="entry name" value="MANNITOL DEHYDROGENASE DSF1-RELATED"/>
    <property type="match status" value="1"/>
</dbReference>
<keyword evidence="1" id="KW-0560">Oxidoreductase</keyword>
<dbReference type="InterPro" id="IPR050988">
    <property type="entry name" value="Mannitol_DH/Oxidoreductase"/>
</dbReference>
<feature type="domain" description="Mannitol dehydrogenase N-terminal" evidence="2">
    <location>
        <begin position="20"/>
        <end position="265"/>
    </location>
</feature>
<dbReference type="Pfam" id="PF08125">
    <property type="entry name" value="Mannitol_dh_C"/>
    <property type="match status" value="1"/>
</dbReference>
<organism evidence="4 5">
    <name type="scientific">Rhodovulum visakhapatnamense</name>
    <dbReference type="NCBI Taxonomy" id="364297"/>
    <lineage>
        <taxon>Bacteria</taxon>
        <taxon>Pseudomonadati</taxon>
        <taxon>Pseudomonadota</taxon>
        <taxon>Alphaproteobacteria</taxon>
        <taxon>Rhodobacterales</taxon>
        <taxon>Paracoccaceae</taxon>
        <taxon>Rhodovulum</taxon>
    </lineage>
</organism>
<gene>
    <name evidence="4" type="ORF">JMJ92_07350</name>
</gene>
<dbReference type="InterPro" id="IPR013118">
    <property type="entry name" value="Mannitol_DH_C"/>
</dbReference>
<dbReference type="Pfam" id="PF01232">
    <property type="entry name" value="Mannitol_dh"/>
    <property type="match status" value="1"/>
</dbReference>
<dbReference type="Gene3D" id="3.40.50.720">
    <property type="entry name" value="NAD(P)-binding Rossmann-like Domain"/>
    <property type="match status" value="1"/>
</dbReference>
<dbReference type="SUPFAM" id="SSF48179">
    <property type="entry name" value="6-phosphogluconate dehydrogenase C-terminal domain-like"/>
    <property type="match status" value="1"/>
</dbReference>
<dbReference type="SUPFAM" id="SSF51735">
    <property type="entry name" value="NAD(P)-binding Rossmann-fold domains"/>
    <property type="match status" value="1"/>
</dbReference>
<dbReference type="PRINTS" id="PR00084">
    <property type="entry name" value="MTLDHDRGNASE"/>
</dbReference>
<comment type="caution">
    <text evidence="4">The sequence shown here is derived from an EMBL/GenBank/DDBJ whole genome shotgun (WGS) entry which is preliminary data.</text>
</comment>
<dbReference type="Gene3D" id="1.10.1040.10">
    <property type="entry name" value="N-(1-d-carboxylethyl)-l-norvaline Dehydrogenase, domain 2"/>
    <property type="match status" value="1"/>
</dbReference>
<dbReference type="InterPro" id="IPR013328">
    <property type="entry name" value="6PGD_dom2"/>
</dbReference>
<dbReference type="InterPro" id="IPR008927">
    <property type="entry name" value="6-PGluconate_DH-like_C_sf"/>
</dbReference>
<dbReference type="Proteomes" id="UP000635853">
    <property type="component" value="Unassembled WGS sequence"/>
</dbReference>
<keyword evidence="5" id="KW-1185">Reference proteome</keyword>
<evidence type="ECO:0000313" key="5">
    <source>
        <dbReference type="Proteomes" id="UP000635853"/>
    </source>
</evidence>
<sequence>MEAGLPADRMTRTAKAPEAGIVHVGLGAFFRAHGAIYTEEAVARSGGAWGIIGVSLKSPGTRDALAPQGCAYTALELGPEGAVAHPVEILRDVLVAPEDPQAVLEAMADPAIRIVTLTVTEKGYCHDPATGALNLDHPDILHDLGSAHPVSAPGYLVRALQLRHDRGLRPFTVLTCDNLPDNGRVVRGVVLALASRIDPGLADWIGTEGRFPSTMVDRIVPATSPEDIARVEVLTGYHDAAPVMHEPFRQWAIEDDFVDDARPDWGAVGAELVAEVTPYEHMKLRMLNGAHSALAYLGYLAGHETISETVADPALGGFVRHLWADEIAPALTPPPGVSLSAYAEALGTRFANPAIRHRTWQIAMDGSQKLPQRILATLSDNLVEGRASPGLVLTVAAWMRYVGGIDEAGRPIDVRDPLAGRLRALSDGAETPEGKVAALLSVREIFPEALSRTLKSHLAEAYARLQRDGARAAAGAVCAETAGAD</sequence>
<dbReference type="InterPro" id="IPR013131">
    <property type="entry name" value="Mannitol_DH_N"/>
</dbReference>
<protein>
    <submittedName>
        <fullName evidence="4">Mannitol dehydrogenase family protein</fullName>
    </submittedName>
</protein>
<dbReference type="EMBL" id="JAESIL010000023">
    <property type="protein sequence ID" value="MBL3577970.1"/>
    <property type="molecule type" value="Genomic_DNA"/>
</dbReference>
<proteinExistence type="predicted"/>
<dbReference type="RefSeq" id="WP_081382248.1">
    <property type="nucleotide sequence ID" value="NZ_JAESIL010000023.1"/>
</dbReference>
<reference evidence="5" key="1">
    <citation type="submission" date="2021-01" db="EMBL/GenBank/DDBJ databases">
        <title>Draft genomes of Rhodovulum sulfidophilum.</title>
        <authorList>
            <person name="Guzman M.S."/>
        </authorList>
    </citation>
    <scope>NUCLEOTIDE SEQUENCE [LARGE SCALE GENOMIC DNA]</scope>
    <source>
        <strain evidence="5">AB19</strain>
    </source>
</reference>
<dbReference type="PANTHER" id="PTHR43362:SF1">
    <property type="entry name" value="MANNITOL DEHYDROGENASE 2-RELATED"/>
    <property type="match status" value="1"/>
</dbReference>
<evidence type="ECO:0000256" key="1">
    <source>
        <dbReference type="ARBA" id="ARBA00023002"/>
    </source>
</evidence>